<dbReference type="InterPro" id="IPR051645">
    <property type="entry name" value="PER33/POM33_regulator"/>
</dbReference>
<dbReference type="OrthoDB" id="2017147at2759"/>
<evidence type="ECO:0000256" key="3">
    <source>
        <dbReference type="ARBA" id="ARBA00022692"/>
    </source>
</evidence>
<evidence type="ECO:0000256" key="4">
    <source>
        <dbReference type="ARBA" id="ARBA00022989"/>
    </source>
</evidence>
<dbReference type="GO" id="GO:0005783">
    <property type="term" value="C:endoplasmic reticulum"/>
    <property type="evidence" value="ECO:0000318"/>
    <property type="project" value="GO_Central"/>
</dbReference>
<evidence type="ECO:0000256" key="6">
    <source>
        <dbReference type="SAM" id="MobiDB-lite"/>
    </source>
</evidence>
<evidence type="ECO:0000256" key="7">
    <source>
        <dbReference type="SAM" id="Phobius"/>
    </source>
</evidence>
<dbReference type="GO" id="GO:0061024">
    <property type="term" value="P:membrane organization"/>
    <property type="evidence" value="ECO:0000318"/>
    <property type="project" value="GO_Central"/>
</dbReference>
<dbReference type="InterPro" id="IPR005344">
    <property type="entry name" value="TMEM33/Pom33"/>
</dbReference>
<comment type="subcellular location">
    <subcellularLocation>
        <location evidence="1">Membrane</location>
        <topology evidence="1">Multi-pass membrane protein</topology>
    </subcellularLocation>
</comment>
<dbReference type="OMA" id="WSKIGRT"/>
<feature type="transmembrane region" description="Helical" evidence="7">
    <location>
        <begin position="147"/>
        <end position="166"/>
    </location>
</feature>
<dbReference type="GO" id="GO:0071786">
    <property type="term" value="P:endoplasmic reticulum tubular network organization"/>
    <property type="evidence" value="ECO:0000318"/>
    <property type="project" value="GO_Central"/>
</dbReference>
<organism evidence="8 9">
    <name type="scientific">Klebsormidium nitens</name>
    <name type="common">Green alga</name>
    <name type="synonym">Ulothrix nitens</name>
    <dbReference type="NCBI Taxonomy" id="105231"/>
    <lineage>
        <taxon>Eukaryota</taxon>
        <taxon>Viridiplantae</taxon>
        <taxon>Streptophyta</taxon>
        <taxon>Klebsormidiophyceae</taxon>
        <taxon>Klebsormidiales</taxon>
        <taxon>Klebsormidiaceae</taxon>
        <taxon>Klebsormidium</taxon>
    </lineage>
</organism>
<keyword evidence="5 7" id="KW-0472">Membrane</keyword>
<dbReference type="PANTHER" id="PTHR12703">
    <property type="entry name" value="TRANSMEMBRANE PROTEIN 33"/>
    <property type="match status" value="1"/>
</dbReference>
<dbReference type="PANTHER" id="PTHR12703:SF4">
    <property type="entry name" value="TRANSMEMBRANE PROTEIN 33"/>
    <property type="match status" value="1"/>
</dbReference>
<comment type="similarity">
    <text evidence="2">Belongs to the PER33/POM33 family.</text>
</comment>
<feature type="transmembrane region" description="Helical" evidence="7">
    <location>
        <begin position="114"/>
        <end position="135"/>
    </location>
</feature>
<keyword evidence="3 7" id="KW-0812">Transmembrane</keyword>
<evidence type="ECO:0000313" key="9">
    <source>
        <dbReference type="Proteomes" id="UP000054558"/>
    </source>
</evidence>
<reference evidence="8 9" key="1">
    <citation type="journal article" date="2014" name="Nat. Commun.">
        <title>Klebsormidium flaccidum genome reveals primary factors for plant terrestrial adaptation.</title>
        <authorList>
            <person name="Hori K."/>
            <person name="Maruyama F."/>
            <person name="Fujisawa T."/>
            <person name="Togashi T."/>
            <person name="Yamamoto N."/>
            <person name="Seo M."/>
            <person name="Sato S."/>
            <person name="Yamada T."/>
            <person name="Mori H."/>
            <person name="Tajima N."/>
            <person name="Moriyama T."/>
            <person name="Ikeuchi M."/>
            <person name="Watanabe M."/>
            <person name="Wada H."/>
            <person name="Kobayashi K."/>
            <person name="Saito M."/>
            <person name="Masuda T."/>
            <person name="Sasaki-Sekimoto Y."/>
            <person name="Mashiguchi K."/>
            <person name="Awai K."/>
            <person name="Shimojima M."/>
            <person name="Masuda S."/>
            <person name="Iwai M."/>
            <person name="Nobusawa T."/>
            <person name="Narise T."/>
            <person name="Kondo S."/>
            <person name="Saito H."/>
            <person name="Sato R."/>
            <person name="Murakawa M."/>
            <person name="Ihara Y."/>
            <person name="Oshima-Yamada Y."/>
            <person name="Ohtaka K."/>
            <person name="Satoh M."/>
            <person name="Sonobe K."/>
            <person name="Ishii M."/>
            <person name="Ohtani R."/>
            <person name="Kanamori-Sato M."/>
            <person name="Honoki R."/>
            <person name="Miyazaki D."/>
            <person name="Mochizuki H."/>
            <person name="Umetsu J."/>
            <person name="Higashi K."/>
            <person name="Shibata D."/>
            <person name="Kamiya Y."/>
            <person name="Sato N."/>
            <person name="Nakamura Y."/>
            <person name="Tabata S."/>
            <person name="Ida S."/>
            <person name="Kurokawa K."/>
            <person name="Ohta H."/>
        </authorList>
    </citation>
    <scope>NUCLEOTIDE SEQUENCE [LARGE SCALE GENOMIC DNA]</scope>
    <source>
        <strain evidence="8 9">NIES-2285</strain>
    </source>
</reference>
<feature type="compositionally biased region" description="Low complexity" evidence="6">
    <location>
        <begin position="77"/>
        <end position="100"/>
    </location>
</feature>
<evidence type="ECO:0000256" key="1">
    <source>
        <dbReference type="ARBA" id="ARBA00004141"/>
    </source>
</evidence>
<keyword evidence="9" id="KW-1185">Reference proteome</keyword>
<dbReference type="GO" id="GO:0016020">
    <property type="term" value="C:membrane"/>
    <property type="evidence" value="ECO:0007669"/>
    <property type="project" value="UniProtKB-SubCell"/>
</dbReference>
<sequence>MASPAQQRAFSEYDFAGDARWVQYRQNLEIPVGRDMEQVLARYKAKFYQRHVDPDFVIAPSPAPAPSSTARPPPSGGAPRPAAHSAAGAQSASSPPPAAAGLPPRVGPLPIDRATLLFLLNAWVAVMGLVAFFPLMPAALARRAYKLALGGALAASLAALVLQTGLPRTWNLGGVRAWLVGCLATAPFLAALYCFVFLTSPAVLTMAVVPVAIPALLHSAAHLQRNFGQAQLYRRYLSGPCTWLEQHAAQARLLQANAEIGVGFSLLFQLLSPQRSFVQLFVYWNLLKIMYHAPPTSFNHRASWAAIQQRVQPLLQMVPAINTPLQYAQNWFQRV</sequence>
<protein>
    <submittedName>
        <fullName evidence="8">Uncharacterized protein</fullName>
    </submittedName>
</protein>
<evidence type="ECO:0000313" key="8">
    <source>
        <dbReference type="EMBL" id="GAQ90763.1"/>
    </source>
</evidence>
<dbReference type="Proteomes" id="UP000054558">
    <property type="component" value="Unassembled WGS sequence"/>
</dbReference>
<dbReference type="AlphaFoldDB" id="A0A1Y1IJ82"/>
<gene>
    <name evidence="8" type="ORF">KFL_006820010</name>
</gene>
<evidence type="ECO:0000256" key="5">
    <source>
        <dbReference type="ARBA" id="ARBA00023136"/>
    </source>
</evidence>
<feature type="transmembrane region" description="Helical" evidence="7">
    <location>
        <begin position="178"/>
        <end position="198"/>
    </location>
</feature>
<keyword evidence="4 7" id="KW-1133">Transmembrane helix</keyword>
<feature type="region of interest" description="Disordered" evidence="6">
    <location>
        <begin position="58"/>
        <end position="100"/>
    </location>
</feature>
<dbReference type="EMBL" id="DF237631">
    <property type="protein sequence ID" value="GAQ90763.1"/>
    <property type="molecule type" value="Genomic_DNA"/>
</dbReference>
<feature type="compositionally biased region" description="Pro residues" evidence="6">
    <location>
        <begin position="61"/>
        <end position="76"/>
    </location>
</feature>
<proteinExistence type="inferred from homology"/>
<evidence type="ECO:0000256" key="2">
    <source>
        <dbReference type="ARBA" id="ARBA00007322"/>
    </source>
</evidence>
<dbReference type="Pfam" id="PF03661">
    <property type="entry name" value="TMEM33_Pom33"/>
    <property type="match status" value="1"/>
</dbReference>
<name>A0A1Y1IJ82_KLENI</name>
<accession>A0A1Y1IJ82</accession>